<name>A0A9N9XVS6_PHYSR</name>
<dbReference type="EMBL" id="OU900100">
    <property type="protein sequence ID" value="CAG9863973.1"/>
    <property type="molecule type" value="Genomic_DNA"/>
</dbReference>
<organism evidence="2 3">
    <name type="scientific">Phyllotreta striolata</name>
    <name type="common">Striped flea beetle</name>
    <name type="synonym">Crioceris striolata</name>
    <dbReference type="NCBI Taxonomy" id="444603"/>
    <lineage>
        <taxon>Eukaryota</taxon>
        <taxon>Metazoa</taxon>
        <taxon>Ecdysozoa</taxon>
        <taxon>Arthropoda</taxon>
        <taxon>Hexapoda</taxon>
        <taxon>Insecta</taxon>
        <taxon>Pterygota</taxon>
        <taxon>Neoptera</taxon>
        <taxon>Endopterygota</taxon>
        <taxon>Coleoptera</taxon>
        <taxon>Polyphaga</taxon>
        <taxon>Cucujiformia</taxon>
        <taxon>Chrysomeloidea</taxon>
        <taxon>Chrysomelidae</taxon>
        <taxon>Galerucinae</taxon>
        <taxon>Alticini</taxon>
        <taxon>Phyllotreta</taxon>
    </lineage>
</organism>
<dbReference type="InterPro" id="IPR001810">
    <property type="entry name" value="F-box_dom"/>
</dbReference>
<dbReference type="SMART" id="SM00256">
    <property type="entry name" value="FBOX"/>
    <property type="match status" value="1"/>
</dbReference>
<protein>
    <recommendedName>
        <fullName evidence="1">F-box domain-containing protein</fullName>
    </recommendedName>
</protein>
<evidence type="ECO:0000259" key="1">
    <source>
        <dbReference type="SMART" id="SM00256"/>
    </source>
</evidence>
<dbReference type="Gene3D" id="1.20.1280.50">
    <property type="match status" value="1"/>
</dbReference>
<sequence>MDLESAGTSNGIPSNKKLKYTLEKDISKRDWTILPETVLKRIFSYLDVQSINNCAQLCSTFFRLSKDSSLYKTLHVNYGMSANALEYHISKVTRPSNVIIHYASDQSNSDDYTTYNQYVLRILENYGEYILSLELNNCREEDVITELKHCVNLKSLILFNCKGTFNALVSFSKLTAIDFSYCHFSQKVVSTTVKNNPSLYSLYLRNNVNINLNELIEIITEQLYNIKELHINENKQLRSKSLKLLSRLKNLKKLSLISNEGFICNPEDSLEFLAAGCPHLESLCIDNWSEINDTNLISALRLCSQLMTLELRRTNITIKSCKEAALSLPLLKSLIVDKCQKVKKSQLISLREDFEDLDIPIL</sequence>
<evidence type="ECO:0000313" key="3">
    <source>
        <dbReference type="Proteomes" id="UP001153712"/>
    </source>
</evidence>
<dbReference type="AlphaFoldDB" id="A0A9N9XVS6"/>
<dbReference type="Pfam" id="PF12937">
    <property type="entry name" value="F-box-like"/>
    <property type="match status" value="1"/>
</dbReference>
<feature type="domain" description="F-box" evidence="1">
    <location>
        <begin position="34"/>
        <end position="74"/>
    </location>
</feature>
<dbReference type="Proteomes" id="UP001153712">
    <property type="component" value="Chromosome 7"/>
</dbReference>
<dbReference type="OrthoDB" id="2153609at2759"/>
<dbReference type="SUPFAM" id="SSF52047">
    <property type="entry name" value="RNI-like"/>
    <property type="match status" value="1"/>
</dbReference>
<gene>
    <name evidence="2" type="ORF">PHYEVI_LOCUS10242</name>
</gene>
<proteinExistence type="predicted"/>
<dbReference type="Gene3D" id="3.80.10.10">
    <property type="entry name" value="Ribonuclease Inhibitor"/>
    <property type="match status" value="1"/>
</dbReference>
<dbReference type="InterPro" id="IPR036047">
    <property type="entry name" value="F-box-like_dom_sf"/>
</dbReference>
<dbReference type="InterPro" id="IPR032675">
    <property type="entry name" value="LRR_dom_sf"/>
</dbReference>
<dbReference type="PANTHER" id="PTHR38926:SF5">
    <property type="entry name" value="F-BOX AND LEUCINE-RICH REPEAT PROTEIN 6"/>
    <property type="match status" value="1"/>
</dbReference>
<reference evidence="2" key="1">
    <citation type="submission" date="2022-01" db="EMBL/GenBank/DDBJ databases">
        <authorList>
            <person name="King R."/>
        </authorList>
    </citation>
    <scope>NUCLEOTIDE SEQUENCE</scope>
</reference>
<evidence type="ECO:0000313" key="2">
    <source>
        <dbReference type="EMBL" id="CAG9863973.1"/>
    </source>
</evidence>
<dbReference type="PANTHER" id="PTHR38926">
    <property type="entry name" value="F-BOX DOMAIN CONTAINING PROTEIN, EXPRESSED"/>
    <property type="match status" value="1"/>
</dbReference>
<keyword evidence="3" id="KW-1185">Reference proteome</keyword>
<dbReference type="SUPFAM" id="SSF81383">
    <property type="entry name" value="F-box domain"/>
    <property type="match status" value="1"/>
</dbReference>
<accession>A0A9N9XVS6</accession>